<name>A0A9Q1DGD8_CONCO</name>
<feature type="compositionally biased region" description="Low complexity" evidence="1">
    <location>
        <begin position="54"/>
        <end position="73"/>
    </location>
</feature>
<accession>A0A9Q1DGD8</accession>
<keyword evidence="3" id="KW-1185">Reference proteome</keyword>
<proteinExistence type="predicted"/>
<feature type="region of interest" description="Disordered" evidence="1">
    <location>
        <begin position="1"/>
        <end position="31"/>
    </location>
</feature>
<dbReference type="AlphaFoldDB" id="A0A9Q1DGD8"/>
<evidence type="ECO:0000313" key="3">
    <source>
        <dbReference type="Proteomes" id="UP001152803"/>
    </source>
</evidence>
<sequence>MKRCSGGKGEKLLNKRRANRTTARKNSQHTRNLMHLTWSVCTGRSSSVLQTAMSLSQSSESESSALPLPSWPAVKDPRSSSPEP</sequence>
<evidence type="ECO:0000256" key="1">
    <source>
        <dbReference type="SAM" id="MobiDB-lite"/>
    </source>
</evidence>
<evidence type="ECO:0000313" key="2">
    <source>
        <dbReference type="EMBL" id="KAJ8269179.1"/>
    </source>
</evidence>
<feature type="compositionally biased region" description="Basic residues" evidence="1">
    <location>
        <begin position="14"/>
        <end position="28"/>
    </location>
</feature>
<gene>
    <name evidence="2" type="ORF">COCON_G00117860</name>
</gene>
<comment type="caution">
    <text evidence="2">The sequence shown here is derived from an EMBL/GenBank/DDBJ whole genome shotgun (WGS) entry which is preliminary data.</text>
</comment>
<protein>
    <submittedName>
        <fullName evidence="2">Uncharacterized protein</fullName>
    </submittedName>
</protein>
<feature type="region of interest" description="Disordered" evidence="1">
    <location>
        <begin position="52"/>
        <end position="84"/>
    </location>
</feature>
<dbReference type="Proteomes" id="UP001152803">
    <property type="component" value="Unassembled WGS sequence"/>
</dbReference>
<organism evidence="2 3">
    <name type="scientific">Conger conger</name>
    <name type="common">Conger eel</name>
    <name type="synonym">Muraena conger</name>
    <dbReference type="NCBI Taxonomy" id="82655"/>
    <lineage>
        <taxon>Eukaryota</taxon>
        <taxon>Metazoa</taxon>
        <taxon>Chordata</taxon>
        <taxon>Craniata</taxon>
        <taxon>Vertebrata</taxon>
        <taxon>Euteleostomi</taxon>
        <taxon>Actinopterygii</taxon>
        <taxon>Neopterygii</taxon>
        <taxon>Teleostei</taxon>
        <taxon>Anguilliformes</taxon>
        <taxon>Congridae</taxon>
        <taxon>Conger</taxon>
    </lineage>
</organism>
<dbReference type="EMBL" id="JAFJMO010000008">
    <property type="protein sequence ID" value="KAJ8269179.1"/>
    <property type="molecule type" value="Genomic_DNA"/>
</dbReference>
<reference evidence="2" key="1">
    <citation type="journal article" date="2023" name="Science">
        <title>Genome structures resolve the early diversification of teleost fishes.</title>
        <authorList>
            <person name="Parey E."/>
            <person name="Louis A."/>
            <person name="Montfort J."/>
            <person name="Bouchez O."/>
            <person name="Roques C."/>
            <person name="Iampietro C."/>
            <person name="Lluch J."/>
            <person name="Castinel A."/>
            <person name="Donnadieu C."/>
            <person name="Desvignes T."/>
            <person name="Floi Bucao C."/>
            <person name="Jouanno E."/>
            <person name="Wen M."/>
            <person name="Mejri S."/>
            <person name="Dirks R."/>
            <person name="Jansen H."/>
            <person name="Henkel C."/>
            <person name="Chen W.J."/>
            <person name="Zahm M."/>
            <person name="Cabau C."/>
            <person name="Klopp C."/>
            <person name="Thompson A.W."/>
            <person name="Robinson-Rechavi M."/>
            <person name="Braasch I."/>
            <person name="Lecointre G."/>
            <person name="Bobe J."/>
            <person name="Postlethwait J.H."/>
            <person name="Berthelot C."/>
            <person name="Roest Crollius H."/>
            <person name="Guiguen Y."/>
        </authorList>
    </citation>
    <scope>NUCLEOTIDE SEQUENCE</scope>
    <source>
        <strain evidence="2">Concon-B</strain>
    </source>
</reference>